<dbReference type="OrthoDB" id="9439903at2759"/>
<dbReference type="AlphaFoldDB" id="Q4T5P3"/>
<name>Q4T5P3_TETNG</name>
<sequence length="44" mass="5214">CKKSFKYSSNLTEHMKVHTGERPFLCKKCGKTFRRRSALGQHMR</sequence>
<dbReference type="KEGG" id="tng:GSTEN00006704G001"/>
<evidence type="ECO:0000256" key="6">
    <source>
        <dbReference type="ARBA" id="ARBA00023015"/>
    </source>
</evidence>
<evidence type="ECO:0000259" key="10">
    <source>
        <dbReference type="PROSITE" id="PS50157"/>
    </source>
</evidence>
<evidence type="ECO:0000256" key="5">
    <source>
        <dbReference type="ARBA" id="ARBA00022833"/>
    </source>
</evidence>
<evidence type="ECO:0000256" key="2">
    <source>
        <dbReference type="ARBA" id="ARBA00022723"/>
    </source>
</evidence>
<dbReference type="PANTHER" id="PTHR24394">
    <property type="entry name" value="ZINC FINGER PROTEIN"/>
    <property type="match status" value="1"/>
</dbReference>
<keyword evidence="2" id="KW-0479">Metal-binding</keyword>
<organism evidence="11">
    <name type="scientific">Tetraodon nigroviridis</name>
    <name type="common">Spotted green pufferfish</name>
    <name type="synonym">Chelonodon nigroviridis</name>
    <dbReference type="NCBI Taxonomy" id="99883"/>
    <lineage>
        <taxon>Eukaryota</taxon>
        <taxon>Metazoa</taxon>
        <taxon>Chordata</taxon>
        <taxon>Craniata</taxon>
        <taxon>Vertebrata</taxon>
        <taxon>Euteleostomi</taxon>
        <taxon>Actinopterygii</taxon>
        <taxon>Neopterygii</taxon>
        <taxon>Teleostei</taxon>
        <taxon>Neoteleostei</taxon>
        <taxon>Acanthomorphata</taxon>
        <taxon>Eupercaria</taxon>
        <taxon>Tetraodontiformes</taxon>
        <taxon>Tetradontoidea</taxon>
        <taxon>Tetraodontidae</taxon>
        <taxon>Tetraodon</taxon>
    </lineage>
</organism>
<dbReference type="GO" id="GO:0003677">
    <property type="term" value="F:DNA binding"/>
    <property type="evidence" value="ECO:0007669"/>
    <property type="project" value="UniProtKB-KW"/>
</dbReference>
<keyword evidence="6" id="KW-0805">Transcription regulation</keyword>
<dbReference type="GO" id="GO:0005634">
    <property type="term" value="C:nucleus"/>
    <property type="evidence" value="ECO:0007669"/>
    <property type="project" value="UniProtKB-SubCell"/>
</dbReference>
<dbReference type="FunFam" id="3.30.160.60:FF:000145">
    <property type="entry name" value="Zinc finger protein 574"/>
    <property type="match status" value="1"/>
</dbReference>
<dbReference type="PROSITE" id="PS50157">
    <property type="entry name" value="ZINC_FINGER_C2H2_2"/>
    <property type="match status" value="2"/>
</dbReference>
<reference evidence="11" key="1">
    <citation type="journal article" date="2004" name="Nature">
        <title>Genome duplication in the teleost fish Tetraodon nigroviridis reveals the early vertebrate proto-karyotype.</title>
        <authorList>
            <person name="Jaillon O."/>
            <person name="Aury J.-M."/>
            <person name="Brunet F."/>
            <person name="Petit J.-L."/>
            <person name="Stange-Thomann N."/>
            <person name="Mauceli E."/>
            <person name="Bouneau L."/>
            <person name="Fischer C."/>
            <person name="Ozouf-Costaz C."/>
            <person name="Bernot A."/>
            <person name="Nicaud S."/>
            <person name="Jaffe D."/>
            <person name="Fisher S."/>
            <person name="Lutfalla G."/>
            <person name="Dossat C."/>
            <person name="Segurens B."/>
            <person name="Dasilva C."/>
            <person name="Salanoubat M."/>
            <person name="Levy M."/>
            <person name="Boudet N."/>
            <person name="Castellano S."/>
            <person name="Anthouard V."/>
            <person name="Jubin C."/>
            <person name="Castelli V."/>
            <person name="Katinka M."/>
            <person name="Vacherie B."/>
            <person name="Biemont C."/>
            <person name="Skalli Z."/>
            <person name="Cattolico L."/>
            <person name="Poulain J."/>
            <person name="De Berardinis V."/>
            <person name="Cruaud C."/>
            <person name="Duprat S."/>
            <person name="Brottier P."/>
            <person name="Coutanceau J.-P."/>
            <person name="Gouzy J."/>
            <person name="Parra G."/>
            <person name="Lardier G."/>
            <person name="Chapple C."/>
            <person name="McKernan K.J."/>
            <person name="McEwan P."/>
            <person name="Bosak S."/>
            <person name="Kellis M."/>
            <person name="Volff J.-N."/>
            <person name="Guigo R."/>
            <person name="Zody M.C."/>
            <person name="Mesirov J."/>
            <person name="Lindblad-Toh K."/>
            <person name="Birren B."/>
            <person name="Nusbaum C."/>
            <person name="Kahn D."/>
            <person name="Robinson-Rechavi M."/>
            <person name="Laudet V."/>
            <person name="Schachter V."/>
            <person name="Quetier F."/>
            <person name="Saurin W."/>
            <person name="Scarpelli C."/>
            <person name="Wincker P."/>
            <person name="Lander E.S."/>
            <person name="Weissenbach J."/>
            <person name="Roest Crollius H."/>
        </authorList>
    </citation>
    <scope>NUCLEOTIDE SEQUENCE [LARGE SCALE GENOMIC DNA]</scope>
</reference>
<keyword evidence="7" id="KW-0804">Transcription</keyword>
<evidence type="ECO:0000313" key="11">
    <source>
        <dbReference type="EMBL" id="CAF91789.1"/>
    </source>
</evidence>
<evidence type="ECO:0000256" key="9">
    <source>
        <dbReference type="PROSITE-ProRule" id="PRU00042"/>
    </source>
</evidence>
<dbReference type="GO" id="GO:0008270">
    <property type="term" value="F:zinc ion binding"/>
    <property type="evidence" value="ECO:0007669"/>
    <property type="project" value="UniProtKB-KW"/>
</dbReference>
<dbReference type="Gene3D" id="3.30.160.60">
    <property type="entry name" value="Classic Zinc Finger"/>
    <property type="match status" value="2"/>
</dbReference>
<evidence type="ECO:0000256" key="3">
    <source>
        <dbReference type="ARBA" id="ARBA00022737"/>
    </source>
</evidence>
<keyword evidence="3" id="KW-0677">Repeat</keyword>
<dbReference type="InterPro" id="IPR013087">
    <property type="entry name" value="Znf_C2H2_type"/>
</dbReference>
<keyword evidence="8" id="KW-0539">Nucleus</keyword>
<dbReference type="GO" id="GO:0000981">
    <property type="term" value="F:DNA-binding transcription factor activity, RNA polymerase II-specific"/>
    <property type="evidence" value="ECO:0007669"/>
    <property type="project" value="TreeGrafter"/>
</dbReference>
<proteinExistence type="predicted"/>
<dbReference type="EMBL" id="CAAE01009174">
    <property type="protein sequence ID" value="CAF91789.1"/>
    <property type="molecule type" value="Genomic_DNA"/>
</dbReference>
<protein>
    <submittedName>
        <fullName evidence="11">Chromosome undetermined SCAF9174, whole genome shotgun sequence</fullName>
    </submittedName>
</protein>
<dbReference type="FunFam" id="3.30.160.60:FF:002349">
    <property type="entry name" value="Zinc finger and BTB domain-containing 40"/>
    <property type="match status" value="1"/>
</dbReference>
<keyword evidence="4 9" id="KW-0863">Zinc-finger</keyword>
<gene>
    <name evidence="11" type="ORF">GSTENG00006704001</name>
</gene>
<evidence type="ECO:0000256" key="7">
    <source>
        <dbReference type="ARBA" id="ARBA00023163"/>
    </source>
</evidence>
<keyword evidence="5" id="KW-0862">Zinc</keyword>
<dbReference type="InterPro" id="IPR036236">
    <property type="entry name" value="Znf_C2H2_sf"/>
</dbReference>
<evidence type="ECO:0000256" key="8">
    <source>
        <dbReference type="ARBA" id="ARBA00023242"/>
    </source>
</evidence>
<evidence type="ECO:0000256" key="4">
    <source>
        <dbReference type="ARBA" id="ARBA00022771"/>
    </source>
</evidence>
<comment type="subcellular location">
    <subcellularLocation>
        <location evidence="1">Nucleus</location>
    </subcellularLocation>
</comment>
<feature type="non-terminal residue" evidence="11">
    <location>
        <position position="44"/>
    </location>
</feature>
<feature type="non-terminal residue" evidence="11">
    <location>
        <position position="1"/>
    </location>
</feature>
<feature type="domain" description="C2H2-type" evidence="10">
    <location>
        <begin position="24"/>
        <end position="44"/>
    </location>
</feature>
<reference evidence="11" key="2">
    <citation type="submission" date="2004-02" db="EMBL/GenBank/DDBJ databases">
        <authorList>
            <consortium name="Genoscope"/>
            <consortium name="Whitehead Institute Centre for Genome Research"/>
        </authorList>
    </citation>
    <scope>NUCLEOTIDE SEQUENCE</scope>
</reference>
<evidence type="ECO:0000256" key="1">
    <source>
        <dbReference type="ARBA" id="ARBA00004123"/>
    </source>
</evidence>
<feature type="domain" description="C2H2-type" evidence="10">
    <location>
        <begin position="1"/>
        <end position="23"/>
    </location>
</feature>
<dbReference type="PANTHER" id="PTHR24394:SF48">
    <property type="entry name" value="ZINC FINGER PROTEIN 771"/>
    <property type="match status" value="1"/>
</dbReference>
<accession>Q4T5P3</accession>
<dbReference type="SUPFAM" id="SSF57667">
    <property type="entry name" value="beta-beta-alpha zinc fingers"/>
    <property type="match status" value="1"/>
</dbReference>
<dbReference type="Pfam" id="PF00096">
    <property type="entry name" value="zf-C2H2"/>
    <property type="match status" value="2"/>
</dbReference>